<sequence>MSVRFFRGRALRAACALAGSALVLTACTSNEESNAPEVSKVEGISKVDSIASQLPEEIGNSGKLVIGVNVPYAPNEFKDSSGKIIGFDVDLMDAVTQVLGLTADYRESDFEKIIPSIEAGTYNVGMSSFTDNVEREKIADFVTYFNAGSQWAQPVGKPIDPENACGKRVAVQRTTVQDTDELPARSAKCVAEGKPEIVKVAYDEQSAAVTALVQGQVDGMSADSPVTAYAIKEANKNDKVLEPAGAMFDSAPYGWPVQKGSPLAPVLQQAVQHLIDNGQYQQIAENWGVQEGVIAKSVINGAQG</sequence>
<dbReference type="Pfam" id="PF00497">
    <property type="entry name" value="SBP_bac_3"/>
    <property type="match status" value="1"/>
</dbReference>
<feature type="domain" description="Solute-binding protein family 3/N-terminal" evidence="3">
    <location>
        <begin position="63"/>
        <end position="291"/>
    </location>
</feature>
<gene>
    <name evidence="4" type="ORF">HLB23_40130</name>
</gene>
<keyword evidence="5" id="KW-1185">Reference proteome</keyword>
<comment type="caution">
    <text evidence="4">The sequence shown here is derived from an EMBL/GenBank/DDBJ whole genome shotgun (WGS) entry which is preliminary data.</text>
</comment>
<dbReference type="EMBL" id="JABELX010000033">
    <property type="protein sequence ID" value="NNH75994.1"/>
    <property type="molecule type" value="Genomic_DNA"/>
</dbReference>
<dbReference type="PROSITE" id="PS51257">
    <property type="entry name" value="PROKAR_LIPOPROTEIN"/>
    <property type="match status" value="1"/>
</dbReference>
<evidence type="ECO:0000313" key="5">
    <source>
        <dbReference type="Proteomes" id="UP000586827"/>
    </source>
</evidence>
<proteinExistence type="predicted"/>
<dbReference type="AlphaFoldDB" id="A0A849CBI3"/>
<accession>A0A849CBI3</accession>
<dbReference type="SMART" id="SM00062">
    <property type="entry name" value="PBPb"/>
    <property type="match status" value="1"/>
</dbReference>
<dbReference type="SUPFAM" id="SSF53850">
    <property type="entry name" value="Periplasmic binding protein-like II"/>
    <property type="match status" value="1"/>
</dbReference>
<evidence type="ECO:0000256" key="2">
    <source>
        <dbReference type="SAM" id="SignalP"/>
    </source>
</evidence>
<dbReference type="CDD" id="cd01004">
    <property type="entry name" value="PBP2_MidA_like"/>
    <property type="match status" value="1"/>
</dbReference>
<dbReference type="PANTHER" id="PTHR35936:SF17">
    <property type="entry name" value="ARGININE-BINDING EXTRACELLULAR PROTEIN ARTP"/>
    <property type="match status" value="1"/>
</dbReference>
<reference evidence="4 5" key="1">
    <citation type="submission" date="2020-05" db="EMBL/GenBank/DDBJ databases">
        <title>MicrobeNet Type strains.</title>
        <authorList>
            <person name="Nicholson A.C."/>
        </authorList>
    </citation>
    <scope>NUCLEOTIDE SEQUENCE [LARGE SCALE GENOMIC DNA]</scope>
    <source>
        <strain evidence="4 5">JCM 3224</strain>
    </source>
</reference>
<dbReference type="RefSeq" id="WP_067529467.1">
    <property type="nucleotide sequence ID" value="NZ_JABELX010000033.1"/>
</dbReference>
<feature type="chain" id="PRO_5039006296" evidence="2">
    <location>
        <begin position="27"/>
        <end position="304"/>
    </location>
</feature>
<evidence type="ECO:0000256" key="1">
    <source>
        <dbReference type="ARBA" id="ARBA00022729"/>
    </source>
</evidence>
<feature type="signal peptide" evidence="2">
    <location>
        <begin position="1"/>
        <end position="26"/>
    </location>
</feature>
<name>A0A849CBI3_9NOCA</name>
<protein>
    <submittedName>
        <fullName evidence="4">ABC transporter substrate-binding protein</fullName>
    </submittedName>
</protein>
<dbReference type="PANTHER" id="PTHR35936">
    <property type="entry name" value="MEMBRANE-BOUND LYTIC MUREIN TRANSGLYCOSYLASE F"/>
    <property type="match status" value="1"/>
</dbReference>
<keyword evidence="1 2" id="KW-0732">Signal</keyword>
<evidence type="ECO:0000259" key="3">
    <source>
        <dbReference type="SMART" id="SM00062"/>
    </source>
</evidence>
<dbReference type="Proteomes" id="UP000586827">
    <property type="component" value="Unassembled WGS sequence"/>
</dbReference>
<evidence type="ECO:0000313" key="4">
    <source>
        <dbReference type="EMBL" id="NNH75994.1"/>
    </source>
</evidence>
<dbReference type="InterPro" id="IPR001638">
    <property type="entry name" value="Solute-binding_3/MltF_N"/>
</dbReference>
<organism evidence="4 5">
    <name type="scientific">Nocardia uniformis</name>
    <dbReference type="NCBI Taxonomy" id="53432"/>
    <lineage>
        <taxon>Bacteria</taxon>
        <taxon>Bacillati</taxon>
        <taxon>Actinomycetota</taxon>
        <taxon>Actinomycetes</taxon>
        <taxon>Mycobacteriales</taxon>
        <taxon>Nocardiaceae</taxon>
        <taxon>Nocardia</taxon>
    </lineage>
</organism>
<dbReference type="Gene3D" id="3.40.190.10">
    <property type="entry name" value="Periplasmic binding protein-like II"/>
    <property type="match status" value="2"/>
</dbReference>